<evidence type="ECO:0000313" key="3">
    <source>
        <dbReference type="Proteomes" id="UP001302978"/>
    </source>
</evidence>
<feature type="transmembrane region" description="Helical" evidence="1">
    <location>
        <begin position="20"/>
        <end position="53"/>
    </location>
</feature>
<reference evidence="2 3" key="1">
    <citation type="submission" date="2023-07" db="EMBL/GenBank/DDBJ databases">
        <title>Closed genoem sequence of Methanomicrococcus sp. Hf6.</title>
        <authorList>
            <person name="Poehlein A."/>
            <person name="Protasov E."/>
            <person name="Platt K."/>
            <person name="Reeh H."/>
            <person name="Daniel R."/>
            <person name="Brune A."/>
        </authorList>
    </citation>
    <scope>NUCLEOTIDE SEQUENCE [LARGE SCALE GENOMIC DNA]</scope>
    <source>
        <strain evidence="2 3">Hf6</strain>
    </source>
</reference>
<dbReference type="Proteomes" id="UP001302978">
    <property type="component" value="Chromosome"/>
</dbReference>
<gene>
    <name evidence="2" type="ORF">MmiHf6_01500</name>
</gene>
<keyword evidence="1" id="KW-0812">Transmembrane</keyword>
<dbReference type="KEGG" id="mehf:MmiHf6_01500"/>
<sequence length="126" mass="13653">MGLKGINLDLKLDKEMTKKMIIAGVIGAIIGIIAGFAGTIAFIVLALAVFIIIGYTYYQIRKGEIIEPYSLIEKIQYTAVGAIVGVIFYSFVAFQFILGIFLCIGIVLLALALIHAIRTDVLALDN</sequence>
<keyword evidence="1" id="KW-1133">Transmembrane helix</keyword>
<dbReference type="AlphaFoldDB" id="A0AA96V9B7"/>
<protein>
    <submittedName>
        <fullName evidence="2">Uncharacterized protein</fullName>
    </submittedName>
</protein>
<evidence type="ECO:0000256" key="1">
    <source>
        <dbReference type="SAM" id="Phobius"/>
    </source>
</evidence>
<dbReference type="EMBL" id="CP131059">
    <property type="protein sequence ID" value="WNY22862.1"/>
    <property type="molecule type" value="Genomic_DNA"/>
</dbReference>
<feature type="transmembrane region" description="Helical" evidence="1">
    <location>
        <begin position="97"/>
        <end position="117"/>
    </location>
</feature>
<evidence type="ECO:0000313" key="2">
    <source>
        <dbReference type="EMBL" id="WNY22862.1"/>
    </source>
</evidence>
<accession>A0AA96V9B7</accession>
<organism evidence="2 3">
    <name type="scientific">Methanimicrococcus hongohii</name>
    <dbReference type="NCBI Taxonomy" id="3028295"/>
    <lineage>
        <taxon>Archaea</taxon>
        <taxon>Methanobacteriati</taxon>
        <taxon>Methanobacteriota</taxon>
        <taxon>Stenosarchaea group</taxon>
        <taxon>Methanomicrobia</taxon>
        <taxon>Methanosarcinales</taxon>
        <taxon>Methanosarcinaceae</taxon>
        <taxon>Methanimicrococcus</taxon>
    </lineage>
</organism>
<proteinExistence type="predicted"/>
<keyword evidence="1" id="KW-0472">Membrane</keyword>
<name>A0AA96V9B7_9EURY</name>
<feature type="transmembrane region" description="Helical" evidence="1">
    <location>
        <begin position="74"/>
        <end position="91"/>
    </location>
</feature>
<keyword evidence="3" id="KW-1185">Reference proteome</keyword>